<dbReference type="RefSeq" id="WP_310919964.1">
    <property type="nucleotide sequence ID" value="NZ_JAMQON010000003.1"/>
</dbReference>
<dbReference type="Gene3D" id="1.10.10.10">
    <property type="entry name" value="Winged helix-like DNA-binding domain superfamily/Winged helix DNA-binding domain"/>
    <property type="match status" value="1"/>
</dbReference>
<dbReference type="InterPro" id="IPR000524">
    <property type="entry name" value="Tscrpt_reg_HTH_GntR"/>
</dbReference>
<dbReference type="InterPro" id="IPR057527">
    <property type="entry name" value="HVO_A0261-like_N"/>
</dbReference>
<organism evidence="6 7">
    <name type="scientific">Haloarcula saliterrae</name>
    <dbReference type="NCBI Taxonomy" id="2950534"/>
    <lineage>
        <taxon>Archaea</taxon>
        <taxon>Methanobacteriati</taxon>
        <taxon>Methanobacteriota</taxon>
        <taxon>Stenosarchaea group</taxon>
        <taxon>Halobacteria</taxon>
        <taxon>Halobacteriales</taxon>
        <taxon>Haloarculaceae</taxon>
        <taxon>Haloarcula</taxon>
    </lineage>
</organism>
<keyword evidence="3" id="KW-0804">Transcription</keyword>
<evidence type="ECO:0000259" key="4">
    <source>
        <dbReference type="Pfam" id="PF08350"/>
    </source>
</evidence>
<dbReference type="Pfam" id="PF08350">
    <property type="entry name" value="FilR1_middle"/>
    <property type="match status" value="1"/>
</dbReference>
<dbReference type="Proteomes" id="UP001259659">
    <property type="component" value="Unassembled WGS sequence"/>
</dbReference>
<dbReference type="SUPFAM" id="SSF46785">
    <property type="entry name" value="Winged helix' DNA-binding domain"/>
    <property type="match status" value="1"/>
</dbReference>
<accession>A0ABU2FER4</accession>
<feature type="domain" description="HVO-A0261-like N-terminal" evidence="5">
    <location>
        <begin position="5"/>
        <end position="88"/>
    </location>
</feature>
<evidence type="ECO:0000256" key="2">
    <source>
        <dbReference type="ARBA" id="ARBA00023125"/>
    </source>
</evidence>
<keyword evidence="7" id="KW-1185">Reference proteome</keyword>
<gene>
    <name evidence="6" type="ORF">NDI56_12905</name>
</gene>
<dbReference type="InterPro" id="IPR036390">
    <property type="entry name" value="WH_DNA-bd_sf"/>
</dbReference>
<evidence type="ECO:0000256" key="3">
    <source>
        <dbReference type="ARBA" id="ARBA00023163"/>
    </source>
</evidence>
<name>A0ABU2FER4_9EURY</name>
<reference evidence="6 7" key="1">
    <citation type="submission" date="2022-06" db="EMBL/GenBank/DDBJ databases">
        <title>Haloarcula sp. a new haloarchaeum isolate from saline soil.</title>
        <authorList>
            <person name="Strakova D."/>
            <person name="Galisteo C."/>
            <person name="Sanchez-Porro C."/>
            <person name="Ventosa A."/>
        </authorList>
    </citation>
    <scope>NUCLEOTIDE SEQUENCE [LARGE SCALE GENOMIC DNA]</scope>
    <source>
        <strain evidence="6 7">S1CR25-12</strain>
    </source>
</reference>
<sequence length="256" mass="27652">MDSSDTDRAVSILRRTPLLAACRDSARSRRELSEQTGVSRTTVYRATVALEDRGLLEKTKEGYRTTSQGTALLSASETYETAVETIDRLDPLFDLVSHPTLLEHAHLFADATVVVADPSNPYRVVGHVMERFEATATSRGTLVNPTAVEAIERAMPELASKDHIERIFTASALEAHETVGGEGFDEVTESDSLSVLVADDDAVPFSFAIDDDDVSIVGHDPATGLPTVHVESGRPAARAWLEALYERCKAAATPVA</sequence>
<dbReference type="InterPro" id="IPR036388">
    <property type="entry name" value="WH-like_DNA-bd_sf"/>
</dbReference>
<comment type="caution">
    <text evidence="6">The sequence shown here is derived from an EMBL/GenBank/DDBJ whole genome shotgun (WGS) entry which is preliminary data.</text>
</comment>
<dbReference type="InterPro" id="IPR013561">
    <property type="entry name" value="FilR1_middle_dom"/>
</dbReference>
<evidence type="ECO:0000313" key="7">
    <source>
        <dbReference type="Proteomes" id="UP001259659"/>
    </source>
</evidence>
<protein>
    <submittedName>
        <fullName evidence="6">Helix-turn-helix domain-containing protein</fullName>
    </submittedName>
</protein>
<keyword evidence="1" id="KW-0805">Transcription regulation</keyword>
<dbReference type="EMBL" id="JAMQON010000003">
    <property type="protein sequence ID" value="MDS0260296.1"/>
    <property type="molecule type" value="Genomic_DNA"/>
</dbReference>
<feature type="domain" description="Methanogenesis regulatory protein FilR1 middle" evidence="4">
    <location>
        <begin position="121"/>
        <end position="250"/>
    </location>
</feature>
<dbReference type="PRINTS" id="PR00035">
    <property type="entry name" value="HTHGNTR"/>
</dbReference>
<proteinExistence type="predicted"/>
<evidence type="ECO:0000256" key="1">
    <source>
        <dbReference type="ARBA" id="ARBA00023015"/>
    </source>
</evidence>
<keyword evidence="2" id="KW-0238">DNA-binding</keyword>
<evidence type="ECO:0000259" key="5">
    <source>
        <dbReference type="Pfam" id="PF25213"/>
    </source>
</evidence>
<dbReference type="Pfam" id="PF25213">
    <property type="entry name" value="HVO_A0261_N"/>
    <property type="match status" value="1"/>
</dbReference>
<evidence type="ECO:0000313" key="6">
    <source>
        <dbReference type="EMBL" id="MDS0260296.1"/>
    </source>
</evidence>